<dbReference type="EMBL" id="WMLF01000455">
    <property type="protein sequence ID" value="MBB1246306.1"/>
    <property type="molecule type" value="Genomic_DNA"/>
</dbReference>
<evidence type="ECO:0000313" key="1">
    <source>
        <dbReference type="EMBL" id="MBB1246306.1"/>
    </source>
</evidence>
<protein>
    <submittedName>
        <fullName evidence="1">AAA family ATPase</fullName>
    </submittedName>
</protein>
<dbReference type="Gene3D" id="3.40.50.300">
    <property type="entry name" value="P-loop containing nucleotide triphosphate hydrolases"/>
    <property type="match status" value="1"/>
</dbReference>
<reference evidence="2" key="1">
    <citation type="journal article" date="2020" name="Syst. Appl. Microbiol.">
        <title>Streptomyces alkaliterrae sp. nov., isolated from an alkaline soil, and emended descriptions of Streptomyces alkaliphilus, Streptomyces calidiresistens and Streptomyces durbertensis.</title>
        <authorList>
            <person name="Swiecimska M."/>
            <person name="Golinska P."/>
            <person name="Nouioui I."/>
            <person name="Wypij M."/>
            <person name="Rai M."/>
            <person name="Sangal V."/>
            <person name="Goodfellow M."/>
        </authorList>
    </citation>
    <scope>NUCLEOTIDE SEQUENCE [LARGE SCALE GENOMIC DNA]</scope>
    <source>
        <strain evidence="2">DSM 104538</strain>
    </source>
</reference>
<proteinExistence type="predicted"/>
<evidence type="ECO:0000313" key="2">
    <source>
        <dbReference type="Proteomes" id="UP000766698"/>
    </source>
</evidence>
<dbReference type="Pfam" id="PF13207">
    <property type="entry name" value="AAA_17"/>
    <property type="match status" value="1"/>
</dbReference>
<dbReference type="SUPFAM" id="SSF52540">
    <property type="entry name" value="P-loop containing nucleoside triphosphate hydrolases"/>
    <property type="match status" value="1"/>
</dbReference>
<organism evidence="1 2">
    <name type="scientific">Streptomyces durbertensis</name>
    <dbReference type="NCBI Taxonomy" id="2448886"/>
    <lineage>
        <taxon>Bacteria</taxon>
        <taxon>Bacillati</taxon>
        <taxon>Actinomycetota</taxon>
        <taxon>Actinomycetes</taxon>
        <taxon>Kitasatosporales</taxon>
        <taxon>Streptomycetaceae</taxon>
        <taxon>Streptomyces</taxon>
    </lineage>
</organism>
<gene>
    <name evidence="1" type="ORF">GL263_22505</name>
</gene>
<sequence length="228" mass="26048">MHPRRYDEPADTDADADTAPLRERLRHVLWIGGGSGAGKSTVARRLAERHGLSHYATDDVMRDHAARTTPQTAPRLHEFLAMDMDERWLNRPPPVMLETFHWFRGEGFDLIVEDLLRLPRERRVVAEGFRLLPHLVRPLLADPAHAVWLLPTPGFRRSAILSRSLPEDGFIEQTSDPAKARRNLAERDRLFTRHLAAEADRLRLPTLHVDTSLSEDALTERVATAFRL</sequence>
<keyword evidence="2" id="KW-1185">Reference proteome</keyword>
<comment type="caution">
    <text evidence="1">The sequence shown here is derived from an EMBL/GenBank/DDBJ whole genome shotgun (WGS) entry which is preliminary data.</text>
</comment>
<accession>A0ABR6ELT8</accession>
<dbReference type="Proteomes" id="UP000766698">
    <property type="component" value="Unassembled WGS sequence"/>
</dbReference>
<dbReference type="InterPro" id="IPR027417">
    <property type="entry name" value="P-loop_NTPase"/>
</dbReference>
<dbReference type="RefSeq" id="WP_182857575.1">
    <property type="nucleotide sequence ID" value="NZ_WMLF01000455.1"/>
</dbReference>
<name>A0ABR6ELT8_9ACTN</name>